<dbReference type="PRINTS" id="PR00988">
    <property type="entry name" value="URIDINKINASE"/>
</dbReference>
<dbReference type="Pfam" id="PF00485">
    <property type="entry name" value="PRK"/>
    <property type="match status" value="1"/>
</dbReference>
<dbReference type="EC" id="2.7.1.48" evidence="2"/>
<evidence type="ECO:0000256" key="3">
    <source>
        <dbReference type="ARBA" id="ARBA00022679"/>
    </source>
</evidence>
<name>A0ABT1L483_9GAMM</name>
<dbReference type="Gene3D" id="3.40.50.300">
    <property type="entry name" value="P-loop containing nucleotide triphosphate hydrolases"/>
    <property type="match status" value="1"/>
</dbReference>
<evidence type="ECO:0000259" key="6">
    <source>
        <dbReference type="Pfam" id="PF00485"/>
    </source>
</evidence>
<dbReference type="Proteomes" id="UP001320768">
    <property type="component" value="Unassembled WGS sequence"/>
</dbReference>
<dbReference type="NCBIfam" id="NF004018">
    <property type="entry name" value="PRK05480.1"/>
    <property type="match status" value="1"/>
</dbReference>
<gene>
    <name evidence="7" type="primary">udk</name>
    <name evidence="7" type="ORF">MKS91_01605</name>
</gene>
<dbReference type="InterPro" id="IPR000764">
    <property type="entry name" value="Uridine_kinase-like"/>
</dbReference>
<evidence type="ECO:0000256" key="5">
    <source>
        <dbReference type="ARBA" id="ARBA00022777"/>
    </source>
</evidence>
<dbReference type="SUPFAM" id="SSF52540">
    <property type="entry name" value="P-loop containing nucleoside triphosphate hydrolases"/>
    <property type="match status" value="1"/>
</dbReference>
<keyword evidence="5 7" id="KW-0418">Kinase</keyword>
<sequence>MDTPIIIIVAGPSASGKTHFIERLFQRHPGFMAIVCADNYYYQQDHIPLHQRLTKNYDHPDAIEWSLLEKHLIQLKQNQIVQSPKYSFVKCNRLETTLTIKPKPIILLDGLLCLAMPNIRQHAHLSLYIDTPLDICLTRRIKRDIATRGRTSEQVIQQYLTKTRPMYYQHILPSREHADLIMPSTDHIDKVCVLLEKHLVGYIDQE</sequence>
<dbReference type="InterPro" id="IPR006083">
    <property type="entry name" value="PRK/URK"/>
</dbReference>
<evidence type="ECO:0000256" key="1">
    <source>
        <dbReference type="ARBA" id="ARBA00004690"/>
    </source>
</evidence>
<reference evidence="7 8" key="1">
    <citation type="journal article" date="2022" name="Nat. Microbiol.">
        <title>The microbiome of a bacterivorous marine choanoflagellate contains a resource-demanding obligate bacterial associate.</title>
        <authorList>
            <person name="Needham D.M."/>
            <person name="Poirier C."/>
            <person name="Bachy C."/>
            <person name="George E.E."/>
            <person name="Wilken S."/>
            <person name="Yung C.C.M."/>
            <person name="Limardo A.J."/>
            <person name="Morando M."/>
            <person name="Sudek L."/>
            <person name="Malmstrom R.R."/>
            <person name="Keeling P.J."/>
            <person name="Santoro A.E."/>
            <person name="Worden A.Z."/>
        </authorList>
    </citation>
    <scope>NUCLEOTIDE SEQUENCE [LARGE SCALE GENOMIC DNA]</scope>
    <source>
        <strain evidence="7 8">Comchoano-2</strain>
    </source>
</reference>
<keyword evidence="4" id="KW-0547">Nucleotide-binding</keyword>
<evidence type="ECO:0000313" key="8">
    <source>
        <dbReference type="Proteomes" id="UP001320768"/>
    </source>
</evidence>
<dbReference type="EMBL" id="JAKUDN010000001">
    <property type="protein sequence ID" value="MCP8351989.1"/>
    <property type="molecule type" value="Genomic_DNA"/>
</dbReference>
<keyword evidence="8" id="KW-1185">Reference proteome</keyword>
<dbReference type="GO" id="GO:0004849">
    <property type="term" value="F:uridine kinase activity"/>
    <property type="evidence" value="ECO:0007669"/>
    <property type="project" value="UniProtKB-EC"/>
</dbReference>
<dbReference type="PANTHER" id="PTHR10285">
    <property type="entry name" value="URIDINE KINASE"/>
    <property type="match status" value="1"/>
</dbReference>
<dbReference type="RefSeq" id="WP_258569095.1">
    <property type="nucleotide sequence ID" value="NZ_JAKUDN010000001.1"/>
</dbReference>
<evidence type="ECO:0000313" key="7">
    <source>
        <dbReference type="EMBL" id="MCP8351989.1"/>
    </source>
</evidence>
<evidence type="ECO:0000256" key="4">
    <source>
        <dbReference type="ARBA" id="ARBA00022741"/>
    </source>
</evidence>
<keyword evidence="3 7" id="KW-0808">Transferase</keyword>
<protein>
    <recommendedName>
        <fullName evidence="2">uridine/cytidine kinase</fullName>
        <ecNumber evidence="2">2.7.1.48</ecNumber>
    </recommendedName>
</protein>
<accession>A0ABT1L483</accession>
<dbReference type="InterPro" id="IPR027417">
    <property type="entry name" value="P-loop_NTPase"/>
</dbReference>
<feature type="domain" description="Phosphoribulokinase/uridine kinase" evidence="6">
    <location>
        <begin position="6"/>
        <end position="185"/>
    </location>
</feature>
<proteinExistence type="predicted"/>
<comment type="pathway">
    <text evidence="1">Pyrimidine metabolism; UMP biosynthesis via salvage pathway; UMP from uridine: step 1/1.</text>
</comment>
<comment type="caution">
    <text evidence="7">The sequence shown here is derived from an EMBL/GenBank/DDBJ whole genome shotgun (WGS) entry which is preliminary data.</text>
</comment>
<dbReference type="CDD" id="cd02023">
    <property type="entry name" value="UMPK"/>
    <property type="match status" value="1"/>
</dbReference>
<evidence type="ECO:0000256" key="2">
    <source>
        <dbReference type="ARBA" id="ARBA00012137"/>
    </source>
</evidence>
<organism evidence="7 8">
    <name type="scientific">Candidatus Synchoanobacter obligatus</name>
    <dbReference type="NCBI Taxonomy" id="2919597"/>
    <lineage>
        <taxon>Bacteria</taxon>
        <taxon>Pseudomonadati</taxon>
        <taxon>Pseudomonadota</taxon>
        <taxon>Gammaproteobacteria</taxon>
        <taxon>Candidatus Comchoanobacterales</taxon>
        <taxon>Candidatus Comchoanobacteraceae</taxon>
        <taxon>Candidatus Synchoanobacter</taxon>
    </lineage>
</organism>